<evidence type="ECO:0000256" key="1">
    <source>
        <dbReference type="ARBA" id="ARBA00022679"/>
    </source>
</evidence>
<evidence type="ECO:0000256" key="4">
    <source>
        <dbReference type="ARBA" id="ARBA00022840"/>
    </source>
</evidence>
<dbReference type="GO" id="GO:0005524">
    <property type="term" value="F:ATP binding"/>
    <property type="evidence" value="ECO:0007669"/>
    <property type="project" value="UniProtKB-UniRule"/>
</dbReference>
<feature type="transmembrane region" description="Helical" evidence="7">
    <location>
        <begin position="36"/>
        <end position="56"/>
    </location>
</feature>
<feature type="binding site" evidence="5">
    <location>
        <position position="124"/>
    </location>
    <ligand>
        <name>ATP</name>
        <dbReference type="ChEBI" id="CHEBI:30616"/>
    </ligand>
</feature>
<evidence type="ECO:0000313" key="10">
    <source>
        <dbReference type="Proteomes" id="UP000233837"/>
    </source>
</evidence>
<keyword evidence="7" id="KW-0472">Membrane</keyword>
<keyword evidence="7" id="KW-0812">Transmembrane</keyword>
<keyword evidence="4 5" id="KW-0067">ATP-binding</keyword>
<dbReference type="PANTHER" id="PTHR47989">
    <property type="entry name" value="OS01G0750732 PROTEIN"/>
    <property type="match status" value="1"/>
</dbReference>
<dbReference type="InterPro" id="IPR017441">
    <property type="entry name" value="Protein_kinase_ATP_BS"/>
</dbReference>
<accession>A0A2I0VQI9</accession>
<organism evidence="9 10">
    <name type="scientific">Dendrobium catenatum</name>
    <dbReference type="NCBI Taxonomy" id="906689"/>
    <lineage>
        <taxon>Eukaryota</taxon>
        <taxon>Viridiplantae</taxon>
        <taxon>Streptophyta</taxon>
        <taxon>Embryophyta</taxon>
        <taxon>Tracheophyta</taxon>
        <taxon>Spermatophyta</taxon>
        <taxon>Magnoliopsida</taxon>
        <taxon>Liliopsida</taxon>
        <taxon>Asparagales</taxon>
        <taxon>Orchidaceae</taxon>
        <taxon>Epidendroideae</taxon>
        <taxon>Malaxideae</taxon>
        <taxon>Dendrobiinae</taxon>
        <taxon>Dendrobium</taxon>
    </lineage>
</organism>
<dbReference type="InterPro" id="IPR000719">
    <property type="entry name" value="Prot_kinase_dom"/>
</dbReference>
<protein>
    <submittedName>
        <fullName evidence="9">Putative serine/threonine-protein kinase NAK</fullName>
    </submittedName>
</protein>
<comment type="similarity">
    <text evidence="6">Belongs to the protein kinase superfamily.</text>
</comment>
<evidence type="ECO:0000256" key="5">
    <source>
        <dbReference type="PROSITE-ProRule" id="PRU10141"/>
    </source>
</evidence>
<dbReference type="EMBL" id="KZ503318">
    <property type="protein sequence ID" value="PKU65676.1"/>
    <property type="molecule type" value="Genomic_DNA"/>
</dbReference>
<dbReference type="STRING" id="906689.A0A2I0VQI9"/>
<evidence type="ECO:0000313" key="9">
    <source>
        <dbReference type="EMBL" id="PKU65676.1"/>
    </source>
</evidence>
<dbReference type="SMART" id="SM00220">
    <property type="entry name" value="S_TKc"/>
    <property type="match status" value="1"/>
</dbReference>
<keyword evidence="6" id="KW-0723">Serine/threonine-protein kinase</keyword>
<keyword evidence="10" id="KW-1185">Reference proteome</keyword>
<dbReference type="InterPro" id="IPR011009">
    <property type="entry name" value="Kinase-like_dom_sf"/>
</dbReference>
<name>A0A2I0VQI9_9ASPA</name>
<reference evidence="9 10" key="2">
    <citation type="journal article" date="2017" name="Nature">
        <title>The Apostasia genome and the evolution of orchids.</title>
        <authorList>
            <person name="Zhang G.Q."/>
            <person name="Liu K.W."/>
            <person name="Li Z."/>
            <person name="Lohaus R."/>
            <person name="Hsiao Y.Y."/>
            <person name="Niu S.C."/>
            <person name="Wang J.Y."/>
            <person name="Lin Y.C."/>
            <person name="Xu Q."/>
            <person name="Chen L.J."/>
            <person name="Yoshida K."/>
            <person name="Fujiwara S."/>
            <person name="Wang Z.W."/>
            <person name="Zhang Y.Q."/>
            <person name="Mitsuda N."/>
            <person name="Wang M."/>
            <person name="Liu G.H."/>
            <person name="Pecoraro L."/>
            <person name="Huang H.X."/>
            <person name="Xiao X.J."/>
            <person name="Lin M."/>
            <person name="Wu X.Y."/>
            <person name="Wu W.L."/>
            <person name="Chen Y.Y."/>
            <person name="Chang S.B."/>
            <person name="Sakamoto S."/>
            <person name="Ohme-Takagi M."/>
            <person name="Yagi M."/>
            <person name="Zeng S.J."/>
            <person name="Shen C.Y."/>
            <person name="Yeh C.M."/>
            <person name="Luo Y.B."/>
            <person name="Tsai W.C."/>
            <person name="Van de Peer Y."/>
            <person name="Liu Z.J."/>
        </authorList>
    </citation>
    <scope>NUCLEOTIDE SEQUENCE [LARGE SCALE GENOMIC DNA]</scope>
    <source>
        <tissue evidence="9">The whole plant</tissue>
    </source>
</reference>
<keyword evidence="3 9" id="KW-0418">Kinase</keyword>
<dbReference type="InterPro" id="IPR008271">
    <property type="entry name" value="Ser/Thr_kinase_AS"/>
</dbReference>
<dbReference type="Gene3D" id="1.10.510.10">
    <property type="entry name" value="Transferase(Phosphotransferase) domain 1"/>
    <property type="match status" value="1"/>
</dbReference>
<dbReference type="Proteomes" id="UP000233837">
    <property type="component" value="Unassembled WGS sequence"/>
</dbReference>
<keyword evidence="1" id="KW-0808">Transferase</keyword>
<dbReference type="Gene3D" id="3.30.200.20">
    <property type="entry name" value="Phosphorylase Kinase, domain 1"/>
    <property type="match status" value="1"/>
</dbReference>
<dbReference type="PANTHER" id="PTHR47989:SF61">
    <property type="entry name" value="PROTEIN KINASE DOMAIN-CONTAINING PROTEIN"/>
    <property type="match status" value="1"/>
</dbReference>
<dbReference type="SUPFAM" id="SSF56112">
    <property type="entry name" value="Protein kinase-like (PK-like)"/>
    <property type="match status" value="1"/>
</dbReference>
<sequence>MRVCASLGKWAGSGVCRCTRAGKRCRTGNWAGRARAYGSGASVAGIIFALLLFFYIRKYYYYKRKNAGNKDPDWPKVELRQYRLAELEKATNSFSGERLLGSGAFGNVYKGVFNGGKITLAIKKAHLDSYQTVEEFRNEVELLHRVKHKNLVCLVGYCAEDGQRVLLYEYVSQGCLLEYLVGKGKRPLTWQQRIKIAIGSAKGDFHNKLVKTENHSHKIEVSLSNFVLGIAHLHETQPNIIHRDVKPSNVLIDDEFEAKVSDFGLVKLGPDGDASHVSTQVKGTPGYMDPAYCSSLHLTPSSDVYSFGVILLQLVTACPALDHMRPRSQYHISDWAKASMERGRLEEILDASLQLGPCNMKMVLKMAQLGIKCTAWQPKDRPTMRQVVIELEEAQIRAISSMQKSSDAEELQSISINNVQLQRFSVGSYDDLSIRSTSLRSLDVNCNSSSDRSKLSGISEEMNGRQC</sequence>
<dbReference type="GO" id="GO:0004674">
    <property type="term" value="F:protein serine/threonine kinase activity"/>
    <property type="evidence" value="ECO:0007669"/>
    <property type="project" value="UniProtKB-KW"/>
</dbReference>
<dbReference type="PROSITE" id="PS50011">
    <property type="entry name" value="PROTEIN_KINASE_DOM"/>
    <property type="match status" value="1"/>
</dbReference>
<evidence type="ECO:0000256" key="2">
    <source>
        <dbReference type="ARBA" id="ARBA00022741"/>
    </source>
</evidence>
<dbReference type="PROSITE" id="PS00107">
    <property type="entry name" value="PROTEIN_KINASE_ATP"/>
    <property type="match status" value="1"/>
</dbReference>
<keyword evidence="2 5" id="KW-0547">Nucleotide-binding</keyword>
<dbReference type="FunFam" id="3.30.200.20:FF:000466">
    <property type="entry name" value="Putative LRR receptor-like serine/threonine-protein kinase"/>
    <property type="match status" value="1"/>
</dbReference>
<evidence type="ECO:0000256" key="3">
    <source>
        <dbReference type="ARBA" id="ARBA00022777"/>
    </source>
</evidence>
<dbReference type="Pfam" id="PF00069">
    <property type="entry name" value="Pkinase"/>
    <property type="match status" value="1"/>
</dbReference>
<dbReference type="AlphaFoldDB" id="A0A2I0VQI9"/>
<keyword evidence="7" id="KW-1133">Transmembrane helix</keyword>
<dbReference type="PROSITE" id="PS00108">
    <property type="entry name" value="PROTEIN_KINASE_ST"/>
    <property type="match status" value="1"/>
</dbReference>
<proteinExistence type="inferred from homology"/>
<feature type="domain" description="Protein kinase" evidence="8">
    <location>
        <begin position="94"/>
        <end position="396"/>
    </location>
</feature>
<reference evidence="9 10" key="1">
    <citation type="journal article" date="2016" name="Sci. Rep.">
        <title>The Dendrobium catenatum Lindl. genome sequence provides insights into polysaccharide synthase, floral development and adaptive evolution.</title>
        <authorList>
            <person name="Zhang G.Q."/>
            <person name="Xu Q."/>
            <person name="Bian C."/>
            <person name="Tsai W.C."/>
            <person name="Yeh C.M."/>
            <person name="Liu K.W."/>
            <person name="Yoshida K."/>
            <person name="Zhang L.S."/>
            <person name="Chang S.B."/>
            <person name="Chen F."/>
            <person name="Shi Y."/>
            <person name="Su Y.Y."/>
            <person name="Zhang Y.Q."/>
            <person name="Chen L.J."/>
            <person name="Yin Y."/>
            <person name="Lin M."/>
            <person name="Huang H."/>
            <person name="Deng H."/>
            <person name="Wang Z.W."/>
            <person name="Zhu S.L."/>
            <person name="Zhao X."/>
            <person name="Deng C."/>
            <person name="Niu S.C."/>
            <person name="Huang J."/>
            <person name="Wang M."/>
            <person name="Liu G.H."/>
            <person name="Yang H.J."/>
            <person name="Xiao X.J."/>
            <person name="Hsiao Y.Y."/>
            <person name="Wu W.L."/>
            <person name="Chen Y.Y."/>
            <person name="Mitsuda N."/>
            <person name="Ohme-Takagi M."/>
            <person name="Luo Y.B."/>
            <person name="Van de Peer Y."/>
            <person name="Liu Z.J."/>
        </authorList>
    </citation>
    <scope>NUCLEOTIDE SEQUENCE [LARGE SCALE GENOMIC DNA]</scope>
    <source>
        <tissue evidence="9">The whole plant</tissue>
    </source>
</reference>
<evidence type="ECO:0000259" key="8">
    <source>
        <dbReference type="PROSITE" id="PS50011"/>
    </source>
</evidence>
<evidence type="ECO:0000256" key="7">
    <source>
        <dbReference type="SAM" id="Phobius"/>
    </source>
</evidence>
<evidence type="ECO:0000256" key="6">
    <source>
        <dbReference type="RuleBase" id="RU000304"/>
    </source>
</evidence>
<gene>
    <name evidence="9" type="primary">NAK</name>
    <name evidence="9" type="ORF">MA16_Dca009713</name>
</gene>